<protein>
    <submittedName>
        <fullName evidence="3">Proofreading thioesterase EntH</fullName>
        <ecNumber evidence="3">3.1.2.-</ecNumber>
    </submittedName>
</protein>
<dbReference type="EMBL" id="SOYS01000002">
    <property type="protein sequence ID" value="NIY47493.1"/>
    <property type="molecule type" value="Genomic_DNA"/>
</dbReference>
<evidence type="ECO:0000256" key="1">
    <source>
        <dbReference type="ARBA" id="ARBA00022801"/>
    </source>
</evidence>
<feature type="domain" description="Thioesterase" evidence="2">
    <location>
        <begin position="51"/>
        <end position="128"/>
    </location>
</feature>
<evidence type="ECO:0000313" key="4">
    <source>
        <dbReference type="Proteomes" id="UP000697927"/>
    </source>
</evidence>
<sequence length="138" mass="14947">MSIWKRQLTLDELNSMGEKSMVARLGITFTRMDEESLEAEMPVDERTHQPFGLLHGGASVALAETLGSMAGFLTTSEGQCVVGTEISASHHRAVASGKVRGVCKPLHLSKSSQVWEIAIFDIRGKRCCTSRLTTAVLG</sequence>
<dbReference type="CDD" id="cd03443">
    <property type="entry name" value="PaaI_thioesterase"/>
    <property type="match status" value="1"/>
</dbReference>
<keyword evidence="4" id="KW-1185">Reference proteome</keyword>
<dbReference type="InterPro" id="IPR029069">
    <property type="entry name" value="HotDog_dom_sf"/>
</dbReference>
<gene>
    <name evidence="3" type="primary">entH</name>
    <name evidence="3" type="ORF">E2L00_08110</name>
</gene>
<evidence type="ECO:0000313" key="3">
    <source>
        <dbReference type="EMBL" id="NIY47493.1"/>
    </source>
</evidence>
<comment type="caution">
    <text evidence="3">The sequence shown here is derived from an EMBL/GenBank/DDBJ whole genome shotgun (WGS) entry which is preliminary data.</text>
</comment>
<accession>A0ABX0VKB9</accession>
<reference evidence="3 4" key="1">
    <citation type="journal article" date="2020" name="Microorganisms">
        <title>Polyphasic Characterisation of Cedecea colo sp. nov., a New Enteric Bacterium Isolated from the Koala Hindgut.</title>
        <authorList>
            <person name="Boath J.M."/>
            <person name="Dakhal S."/>
            <person name="Van T.T.H."/>
            <person name="Moore R.J."/>
            <person name="Dekiwadia C."/>
            <person name="Macreadie I.G."/>
        </authorList>
    </citation>
    <scope>NUCLEOTIDE SEQUENCE [LARGE SCALE GENOMIC DNA]</scope>
    <source>
        <strain evidence="3 4">ZA</strain>
    </source>
</reference>
<dbReference type="Gene3D" id="3.10.129.10">
    <property type="entry name" value="Hotdog Thioesterase"/>
    <property type="match status" value="1"/>
</dbReference>
<keyword evidence="1 3" id="KW-0378">Hydrolase</keyword>
<dbReference type="Proteomes" id="UP000697927">
    <property type="component" value="Unassembled WGS sequence"/>
</dbReference>
<proteinExistence type="predicted"/>
<dbReference type="NCBIfam" id="TIGR00369">
    <property type="entry name" value="unchar_dom_1"/>
    <property type="match status" value="1"/>
</dbReference>
<name>A0ABX0VKB9_9ENTR</name>
<dbReference type="GO" id="GO:0016787">
    <property type="term" value="F:hydrolase activity"/>
    <property type="evidence" value="ECO:0007669"/>
    <property type="project" value="UniProtKB-KW"/>
</dbReference>
<dbReference type="SUPFAM" id="SSF54637">
    <property type="entry name" value="Thioesterase/thiol ester dehydrase-isomerase"/>
    <property type="match status" value="1"/>
</dbReference>
<dbReference type="PANTHER" id="PTHR43240">
    <property type="entry name" value="1,4-DIHYDROXY-2-NAPHTHOYL-COA THIOESTERASE 1"/>
    <property type="match status" value="1"/>
</dbReference>
<dbReference type="Pfam" id="PF03061">
    <property type="entry name" value="4HBT"/>
    <property type="match status" value="1"/>
</dbReference>
<dbReference type="EC" id="3.1.2.-" evidence="3"/>
<dbReference type="InterPro" id="IPR006683">
    <property type="entry name" value="Thioestr_dom"/>
</dbReference>
<dbReference type="RefSeq" id="WP_167609454.1">
    <property type="nucleotide sequence ID" value="NZ_SOYS01000002.1"/>
</dbReference>
<evidence type="ECO:0000259" key="2">
    <source>
        <dbReference type="Pfam" id="PF03061"/>
    </source>
</evidence>
<dbReference type="NCBIfam" id="NF007607">
    <property type="entry name" value="PRK10254.1"/>
    <property type="match status" value="1"/>
</dbReference>
<dbReference type="InterPro" id="IPR003736">
    <property type="entry name" value="PAAI_dom"/>
</dbReference>
<dbReference type="PANTHER" id="PTHR43240:SF9">
    <property type="entry name" value="PROOFREADING THIOESTERASE ENTH"/>
    <property type="match status" value="1"/>
</dbReference>
<organism evidence="3 4">
    <name type="scientific">Cedecea colo</name>
    <dbReference type="NCBI Taxonomy" id="2552946"/>
    <lineage>
        <taxon>Bacteria</taxon>
        <taxon>Pseudomonadati</taxon>
        <taxon>Pseudomonadota</taxon>
        <taxon>Gammaproteobacteria</taxon>
        <taxon>Enterobacterales</taxon>
        <taxon>Enterobacteriaceae</taxon>
        <taxon>Cedecea</taxon>
    </lineage>
</organism>